<reference evidence="11" key="2">
    <citation type="submission" date="2025-05" db="UniProtKB">
        <authorList>
            <consortium name="RefSeq"/>
        </authorList>
    </citation>
    <scope>IDENTIFICATION</scope>
</reference>
<dbReference type="KEGG" id="sko:100303535"/>
<feature type="domain" description="Tsg N-terminal" evidence="8">
    <location>
        <begin position="24"/>
        <end position="80"/>
    </location>
</feature>
<keyword evidence="10" id="KW-1185">Reference proteome</keyword>
<evidence type="ECO:0000259" key="8">
    <source>
        <dbReference type="Pfam" id="PF23782"/>
    </source>
</evidence>
<feature type="chain" id="PRO_5044507326" evidence="11">
    <location>
        <begin position="25"/>
        <end position="205"/>
    </location>
</feature>
<dbReference type="InterPro" id="IPR006761">
    <property type="entry name" value="Tsg"/>
</dbReference>
<evidence type="ECO:0000256" key="5">
    <source>
        <dbReference type="ARBA" id="ARBA00022729"/>
    </source>
</evidence>
<comment type="similarity">
    <text evidence="2">Belongs to the twisted gastrulation protein family.</text>
</comment>
<evidence type="ECO:0000256" key="1">
    <source>
        <dbReference type="ARBA" id="ARBA00004613"/>
    </source>
</evidence>
<protein>
    <submittedName>
        <fullName evidence="9 11">Twisted gastrulation</fullName>
    </submittedName>
</protein>
<name>Q0PL68_SACKO</name>
<dbReference type="PANTHER" id="PTHR12312:SF16">
    <property type="entry name" value="TWISTED GASTRULATION PROTEIN HOMOLOG 1-A-RELATED"/>
    <property type="match status" value="1"/>
</dbReference>
<dbReference type="InterPro" id="IPR057726">
    <property type="entry name" value="Tsg_C"/>
</dbReference>
<accession>Q0PL68</accession>
<evidence type="ECO:0000256" key="2">
    <source>
        <dbReference type="ARBA" id="ARBA00010047"/>
    </source>
</evidence>
<dbReference type="GO" id="GO:0030510">
    <property type="term" value="P:regulation of BMP signaling pathway"/>
    <property type="evidence" value="ECO:0007669"/>
    <property type="project" value="TreeGrafter"/>
</dbReference>
<proteinExistence type="evidence at transcript level"/>
<feature type="domain" description="Tsg C-terminal" evidence="7">
    <location>
        <begin position="85"/>
        <end position="205"/>
    </location>
</feature>
<keyword evidence="6" id="KW-0325">Glycoprotein</keyword>
<keyword evidence="5 11" id="KW-0732">Signal</keyword>
<dbReference type="PANTHER" id="PTHR12312">
    <property type="entry name" value="TWISTED GASTRULATION PROTEIN HOMOLOG 1-A-RELATED"/>
    <property type="match status" value="1"/>
</dbReference>
<evidence type="ECO:0000313" key="9">
    <source>
        <dbReference type="EMBL" id="ABG91336.1"/>
    </source>
</evidence>
<evidence type="ECO:0000259" key="7">
    <source>
        <dbReference type="Pfam" id="PF04668"/>
    </source>
</evidence>
<dbReference type="InterPro" id="IPR057635">
    <property type="entry name" value="Tsg_N"/>
</dbReference>
<dbReference type="EMBL" id="DQ810291">
    <property type="protein sequence ID" value="ABG91336.1"/>
    <property type="molecule type" value="mRNA"/>
</dbReference>
<evidence type="ECO:0000256" key="3">
    <source>
        <dbReference type="ARBA" id="ARBA00022473"/>
    </source>
</evidence>
<evidence type="ECO:0000313" key="11">
    <source>
        <dbReference type="RefSeq" id="NP_001158407.1"/>
    </source>
</evidence>
<dbReference type="Pfam" id="PF04668">
    <property type="entry name" value="Tsg"/>
    <property type="match status" value="1"/>
</dbReference>
<dbReference type="GO" id="GO:0005615">
    <property type="term" value="C:extracellular space"/>
    <property type="evidence" value="ECO:0007669"/>
    <property type="project" value="TreeGrafter"/>
</dbReference>
<sequence>MEKQIIRVLLFTLSVCYAIYLVHACNEAMCASDVSKCQLMESCSCNFKNHSCSQNCSRCLGPLYTECCDCVGMCKPRNFSHKPYAAKSIVEDLREEAIPSLFDALTEDGYIDYDSQWSVVKFTHLVETLYSFKPPNKDEDKALNKTLGKECTVVYLHECISMDKCSLACQSMGASAYRWFHSKCCECIGHMCLSYGKNEPMCKAC</sequence>
<reference evidence="9 11" key="1">
    <citation type="journal article" date="2006" name="PLoS Biol.">
        <title>Dorsoventral patterning in hemichordates: insights into early chordate evolution.</title>
        <authorList>
            <person name="Lowe C.J."/>
            <person name="Terasaki M."/>
            <person name="Wu M."/>
            <person name="Freeman R.M. Jr."/>
            <person name="Runft L."/>
            <person name="Kwan K."/>
            <person name="Haigo S."/>
            <person name="Aronowicz J."/>
            <person name="Lander E."/>
            <person name="Gruber C."/>
            <person name="Smith M."/>
            <person name="Kirschner M."/>
            <person name="Gerhart J."/>
        </authorList>
    </citation>
    <scope>NUCLEOTIDE SEQUENCE</scope>
</reference>
<dbReference type="Proteomes" id="UP000694865">
    <property type="component" value="Unplaced"/>
</dbReference>
<evidence type="ECO:0000313" key="10">
    <source>
        <dbReference type="Proteomes" id="UP000694865"/>
    </source>
</evidence>
<gene>
    <name evidence="11" type="primary">twsg1</name>
</gene>
<keyword evidence="3" id="KW-0217">Developmental protein</keyword>
<organism evidence="9">
    <name type="scientific">Saccoglossus kowalevskii</name>
    <name type="common">Acorn worm</name>
    <dbReference type="NCBI Taxonomy" id="10224"/>
    <lineage>
        <taxon>Eukaryota</taxon>
        <taxon>Metazoa</taxon>
        <taxon>Hemichordata</taxon>
        <taxon>Enteropneusta</taxon>
        <taxon>Harrimaniidae</taxon>
        <taxon>Saccoglossus</taxon>
    </lineage>
</organism>
<dbReference type="CTD" id="57045"/>
<keyword evidence="4" id="KW-0964">Secreted</keyword>
<dbReference type="AlphaFoldDB" id="Q0PL68"/>
<comment type="subcellular location">
    <subcellularLocation>
        <location evidence="1">Secreted</location>
    </subcellularLocation>
</comment>
<dbReference type="Pfam" id="PF23782">
    <property type="entry name" value="Tsg_N"/>
    <property type="match status" value="1"/>
</dbReference>
<evidence type="ECO:0000256" key="6">
    <source>
        <dbReference type="ARBA" id="ARBA00023180"/>
    </source>
</evidence>
<dbReference type="OrthoDB" id="10037323at2759"/>
<evidence type="ECO:0000256" key="4">
    <source>
        <dbReference type="ARBA" id="ARBA00022525"/>
    </source>
</evidence>
<dbReference type="RefSeq" id="NP_001158407.1">
    <property type="nucleotide sequence ID" value="NM_001164935.1"/>
</dbReference>
<dbReference type="GeneID" id="100303535"/>